<accession>A0A087DJE9</accession>
<dbReference type="InterPro" id="IPR036388">
    <property type="entry name" value="WH-like_DNA-bd_sf"/>
</dbReference>
<dbReference type="Gene3D" id="3.30.950.30">
    <property type="entry name" value="Schlafen, AAA domain"/>
    <property type="match status" value="1"/>
</dbReference>
<dbReference type="InterPro" id="IPR007421">
    <property type="entry name" value="Schlafen_AlbA_2_dom"/>
</dbReference>
<evidence type="ECO:0000313" key="3">
    <source>
        <dbReference type="Proteomes" id="UP000029004"/>
    </source>
</evidence>
<dbReference type="InterPro" id="IPR036390">
    <property type="entry name" value="WH_DNA-bd_sf"/>
</dbReference>
<evidence type="ECO:0000259" key="1">
    <source>
        <dbReference type="Pfam" id="PF04326"/>
    </source>
</evidence>
<gene>
    <name evidence="2" type="ORF">BSTEL_0455</name>
</gene>
<dbReference type="PANTHER" id="PTHR30595">
    <property type="entry name" value="GLPR-RELATED TRANSCRIPTIONAL REPRESSOR"/>
    <property type="match status" value="1"/>
</dbReference>
<dbReference type="SUPFAM" id="SSF46785">
    <property type="entry name" value="Winged helix' DNA-binding domain"/>
    <property type="match status" value="2"/>
</dbReference>
<proteinExistence type="predicted"/>
<evidence type="ECO:0000313" key="2">
    <source>
        <dbReference type="EMBL" id="KFI95649.1"/>
    </source>
</evidence>
<dbReference type="PANTHER" id="PTHR30595:SF6">
    <property type="entry name" value="SCHLAFEN ALBA-2 DOMAIN-CONTAINING PROTEIN"/>
    <property type="match status" value="1"/>
</dbReference>
<dbReference type="InterPro" id="IPR038461">
    <property type="entry name" value="Schlafen_AlbA_2_dom_sf"/>
</dbReference>
<dbReference type="eggNOG" id="COG2865">
    <property type="taxonomic scope" value="Bacteria"/>
</dbReference>
<feature type="domain" description="Schlafen AlbA-2" evidence="1">
    <location>
        <begin position="6"/>
        <end position="112"/>
    </location>
</feature>
<dbReference type="Proteomes" id="UP000029004">
    <property type="component" value="Unassembled WGS sequence"/>
</dbReference>
<dbReference type="eggNOG" id="COG1414">
    <property type="taxonomic scope" value="Bacteria"/>
</dbReference>
<reference evidence="2 3" key="1">
    <citation type="submission" date="2014-03" db="EMBL/GenBank/DDBJ databases">
        <title>Genomics of Bifidobacteria.</title>
        <authorList>
            <person name="Ventura M."/>
            <person name="Milani C."/>
            <person name="Lugli G.A."/>
        </authorList>
    </citation>
    <scope>NUCLEOTIDE SEQUENCE [LARGE SCALE GENOMIC DNA]</scope>
    <source>
        <strain evidence="2 3">DSM 23968</strain>
    </source>
</reference>
<comment type="caution">
    <text evidence="2">The sequence shown here is derived from an EMBL/GenBank/DDBJ whole genome shotgun (WGS) entry which is preliminary data.</text>
</comment>
<dbReference type="OrthoDB" id="9805115at2"/>
<dbReference type="InterPro" id="IPR038475">
    <property type="entry name" value="RecG_C_sf"/>
</dbReference>
<dbReference type="EMBL" id="JGZP01000016">
    <property type="protein sequence ID" value="KFI95649.1"/>
    <property type="molecule type" value="Genomic_DNA"/>
</dbReference>
<organism evidence="2 3">
    <name type="scientific">Bifidobacterium stellenboschense</name>
    <dbReference type="NCBI Taxonomy" id="762211"/>
    <lineage>
        <taxon>Bacteria</taxon>
        <taxon>Bacillati</taxon>
        <taxon>Actinomycetota</taxon>
        <taxon>Actinomycetes</taxon>
        <taxon>Bifidobacteriales</taxon>
        <taxon>Bifidobacteriaceae</taxon>
        <taxon>Bifidobacterium</taxon>
    </lineage>
</organism>
<name>A0A087DJE9_9BIFI</name>
<dbReference type="RefSeq" id="WP_051922983.1">
    <property type="nucleotide sequence ID" value="NZ_JGZP01000016.1"/>
</dbReference>
<dbReference type="Gene3D" id="3.30.565.60">
    <property type="match status" value="1"/>
</dbReference>
<dbReference type="Pfam" id="PF04326">
    <property type="entry name" value="SLFN_AlbA_2"/>
    <property type="match status" value="1"/>
</dbReference>
<dbReference type="AlphaFoldDB" id="A0A087DJE9"/>
<dbReference type="Gene3D" id="1.10.10.10">
    <property type="entry name" value="Winged helix-like DNA-binding domain superfamily/Winged helix DNA-binding domain"/>
    <property type="match status" value="2"/>
</dbReference>
<dbReference type="Pfam" id="PF13749">
    <property type="entry name" value="HATPase_c_4"/>
    <property type="match status" value="1"/>
</dbReference>
<protein>
    <submittedName>
        <fullName evidence="2">Putative transcriptional regulator</fullName>
    </submittedName>
</protein>
<keyword evidence="3" id="KW-1185">Reference proteome</keyword>
<dbReference type="STRING" id="762211.BSTEL_0455"/>
<sequence>MLPDKESLTVEFKGEQYRPQTDDEIVDNVVALANTKGGALYLGVEDGGTVTGADRRHCNINGLAAFIFNKTVPQLSTRVSLLHENGLPVVSIEVDNSQQIVSTSQGKTLQRRLKADGTPEVVPLFVAQFISRLSQQRSYDFSAQPAPEARLSDLNPEARNKLRSSIRSANAQSSLLSFDDVDFDRALELVVDGPDGPQPSVAGLLTIGTIDAIRRSVPAASAVFQVMKGMSPKVNTDPFVRPLVDMFDRIDELMTPWNPSHEIMSGLIRVDLPDFDHTAFREAMINAFCHRDYAQMGSVRFLIDDDGLTIANPGGFIEGVSEDNLLTVQPRSRNPQLALILKAAGYVERTGRGVDAIYAGSIASGGAFPDYSESSAEEVVLFLRRVVPDEAFIGMISAEERRRGAPLSVWSLIVLSLLREHRRMTMTQLCDFSHLERRRIVSSIEALVEAGLVEAVGGGAYRSYMLSAQVYKRSDGLKSYMRQRNIDATRREGLVLGFMENNDGIATTADVMDLFGLSYISAYRLLKKLEDAGTIRREGNGPSSRYVRV</sequence>